<proteinExistence type="predicted"/>
<evidence type="ECO:0000313" key="2">
    <source>
        <dbReference type="Proteomes" id="UP001634394"/>
    </source>
</evidence>
<dbReference type="Proteomes" id="UP001634394">
    <property type="component" value="Unassembled WGS sequence"/>
</dbReference>
<dbReference type="EMBL" id="JBJQND010000008">
    <property type="protein sequence ID" value="KAL3868718.1"/>
    <property type="molecule type" value="Genomic_DNA"/>
</dbReference>
<sequence length="50" mass="6140">IRCLKLVKYHSTQRPDPFTRKISSRTRQSRDPRWQIITDIKSRMVLKFHD</sequence>
<feature type="non-terminal residue" evidence="1">
    <location>
        <position position="1"/>
    </location>
</feature>
<comment type="caution">
    <text evidence="1">The sequence shown here is derived from an EMBL/GenBank/DDBJ whole genome shotgun (WGS) entry which is preliminary data.</text>
</comment>
<organism evidence="1 2">
    <name type="scientific">Sinanodonta woodiana</name>
    <name type="common">Chinese pond mussel</name>
    <name type="synonym">Anodonta woodiana</name>
    <dbReference type="NCBI Taxonomy" id="1069815"/>
    <lineage>
        <taxon>Eukaryota</taxon>
        <taxon>Metazoa</taxon>
        <taxon>Spiralia</taxon>
        <taxon>Lophotrochozoa</taxon>
        <taxon>Mollusca</taxon>
        <taxon>Bivalvia</taxon>
        <taxon>Autobranchia</taxon>
        <taxon>Heteroconchia</taxon>
        <taxon>Palaeoheterodonta</taxon>
        <taxon>Unionida</taxon>
        <taxon>Unionoidea</taxon>
        <taxon>Unionidae</taxon>
        <taxon>Unioninae</taxon>
        <taxon>Sinanodonta</taxon>
    </lineage>
</organism>
<reference evidence="1 2" key="1">
    <citation type="submission" date="2024-11" db="EMBL/GenBank/DDBJ databases">
        <title>Chromosome-level genome assembly of the freshwater bivalve Anodonta woodiana.</title>
        <authorList>
            <person name="Chen X."/>
        </authorList>
    </citation>
    <scope>NUCLEOTIDE SEQUENCE [LARGE SCALE GENOMIC DNA]</scope>
    <source>
        <strain evidence="1">MN2024</strain>
        <tissue evidence="1">Gills</tissue>
    </source>
</reference>
<name>A0ABD3W7A1_SINWO</name>
<keyword evidence="2" id="KW-1185">Reference proteome</keyword>
<dbReference type="AlphaFoldDB" id="A0ABD3W7A1"/>
<protein>
    <submittedName>
        <fullName evidence="1">Uncharacterized protein</fullName>
    </submittedName>
</protein>
<evidence type="ECO:0000313" key="1">
    <source>
        <dbReference type="EMBL" id="KAL3868718.1"/>
    </source>
</evidence>
<gene>
    <name evidence="1" type="ORF">ACJMK2_041488</name>
</gene>
<accession>A0ABD3W7A1</accession>